<evidence type="ECO:0000313" key="3">
    <source>
        <dbReference type="Proteomes" id="UP000663297"/>
    </source>
</evidence>
<proteinExistence type="predicted"/>
<accession>A0A7S8HX03</accession>
<name>A0A7S8HX03_FUSCU</name>
<dbReference type="EMBL" id="CP064749">
    <property type="protein sequence ID" value="QPC64388.1"/>
    <property type="molecule type" value="Genomic_DNA"/>
</dbReference>
<dbReference type="AlphaFoldDB" id="A0A7S8HX03"/>
<sequence length="802" mass="89048">MTGTENKDNKGVKKDGDKVEQMLFEIYFVDTSTKAAQLDKIAPVSKIEMDKKLSEVRAHLRANKALSWREASCTFCTLSGAELKDNLTLADYKDLAASQGKEPGAEQDKSKEIVTNVKEDDKKQKTSIKIYFRSLKRNLGLDDKTKEFLKQKMEFELKKAELLPEDERKMLKGSYSHRDFMAEVGTGSIIHPADMTEEQWNSVVETNSLLHGNTIFREAYDLPITVERAMYPAFRLKPRAILDFTEDGADTSGDKTGKKGGNGTMEEYRIPRFIVTDDAYVEVSEHKTSVMTAMAESSLSKNSSEVAIGGGAFGWSGGVTGGHEYESSERSRVRKEEEKNHMIITYNFPRVTLSLDDGNLELTQECKNELATVKTREDAGRFKRKFGCFFSTKVQLGGRLHSTQESTAVTGSTTGEKSKRLKITAAASFAGPAAEVTVKGGYGEDSTRQDQSATSTYDSHMAWEAKGGDTLLCNKYDQAHSTNDFKYADSVTSPSAWCSTVSSYYNWRVVKQDNVISIEDIISQVAKDQKRVFEKLKKFEERASSDSLDICFYHKATSRYLGFNTAADSVPGIMFADLYERGDIIAKGSGSIMANATTMGGNADLIGIPVTPREYGEMVYAIKLGRGPRKTLSLGGAQQGNAQVFQLSGKVVKDEKDRLRVSLSPRLCVILTNNTPQLMKQESYEAWNADVNCPVGYVPATETYKRTQLQECYKVKKEEAVSFRCKPVIDQTAQGLAQEIQVVIEAYSGTEFLGHLREAEGHKGAVVVDRGPKDKFHGKDDIKAGEPLQFTLRYQPYSDNGV</sequence>
<dbReference type="Proteomes" id="UP000663297">
    <property type="component" value="Chromosome 3"/>
</dbReference>
<feature type="domain" description="MACPF" evidence="1">
    <location>
        <begin position="335"/>
        <end position="527"/>
    </location>
</feature>
<gene>
    <name evidence="2" type="ORF">HYE67_006619</name>
</gene>
<evidence type="ECO:0000313" key="2">
    <source>
        <dbReference type="EMBL" id="QPC64388.1"/>
    </source>
</evidence>
<organism evidence="2 3">
    <name type="scientific">Fusarium culmorum</name>
    <dbReference type="NCBI Taxonomy" id="5516"/>
    <lineage>
        <taxon>Eukaryota</taxon>
        <taxon>Fungi</taxon>
        <taxon>Dikarya</taxon>
        <taxon>Ascomycota</taxon>
        <taxon>Pezizomycotina</taxon>
        <taxon>Sordariomycetes</taxon>
        <taxon>Hypocreomycetidae</taxon>
        <taxon>Hypocreales</taxon>
        <taxon>Nectriaceae</taxon>
        <taxon>Fusarium</taxon>
    </lineage>
</organism>
<dbReference type="Pfam" id="PF01823">
    <property type="entry name" value="MACPF"/>
    <property type="match status" value="1"/>
</dbReference>
<protein>
    <recommendedName>
        <fullName evidence="1">MACPF domain-containing protein</fullName>
    </recommendedName>
</protein>
<evidence type="ECO:0000259" key="1">
    <source>
        <dbReference type="Pfam" id="PF01823"/>
    </source>
</evidence>
<reference evidence="2" key="1">
    <citation type="submission" date="2020-11" db="EMBL/GenBank/DDBJ databases">
        <title>The chromosome-scale genome resource for two endophytic Fusarium species: F. culmorum and F. pseudograminearum.</title>
        <authorList>
            <person name="Yuan Z."/>
        </authorList>
    </citation>
    <scope>NUCLEOTIDE SEQUENCE</scope>
    <source>
        <strain evidence="2">Class2-1B</strain>
    </source>
</reference>
<dbReference type="InterPro" id="IPR020864">
    <property type="entry name" value="MACPF"/>
</dbReference>